<reference evidence="2" key="1">
    <citation type="submission" date="2016-10" db="EMBL/GenBank/DDBJ databases">
        <authorList>
            <person name="Varghese N."/>
        </authorList>
    </citation>
    <scope>NUCLEOTIDE SEQUENCE [LARGE SCALE GENOMIC DNA]</scope>
    <source>
        <strain evidence="2">DSM 17980</strain>
    </source>
</reference>
<dbReference type="InterPro" id="IPR006439">
    <property type="entry name" value="HAD-SF_hydro_IA"/>
</dbReference>
<evidence type="ECO:0000313" key="1">
    <source>
        <dbReference type="EMBL" id="SFU52821.1"/>
    </source>
</evidence>
<dbReference type="OrthoDB" id="9809962at2"/>
<dbReference type="Gene3D" id="3.40.50.1000">
    <property type="entry name" value="HAD superfamily/HAD-like"/>
    <property type="match status" value="1"/>
</dbReference>
<dbReference type="Proteomes" id="UP000183508">
    <property type="component" value="Unassembled WGS sequence"/>
</dbReference>
<dbReference type="GO" id="GO:0016787">
    <property type="term" value="F:hydrolase activity"/>
    <property type="evidence" value="ECO:0007669"/>
    <property type="project" value="UniProtKB-KW"/>
</dbReference>
<dbReference type="PANTHER" id="PTHR47478">
    <property type="match status" value="1"/>
</dbReference>
<dbReference type="PANTHER" id="PTHR47478:SF1">
    <property type="entry name" value="PYRIMIDINE 5'-NUCLEOTIDASE YJJG"/>
    <property type="match status" value="1"/>
</dbReference>
<dbReference type="RefSeq" id="WP_074949936.1">
    <property type="nucleotide sequence ID" value="NZ_FPBV01000003.1"/>
</dbReference>
<dbReference type="NCBIfam" id="TIGR01509">
    <property type="entry name" value="HAD-SF-IA-v3"/>
    <property type="match status" value="1"/>
</dbReference>
<dbReference type="PRINTS" id="PR00413">
    <property type="entry name" value="HADHALOGNASE"/>
</dbReference>
<dbReference type="Gene3D" id="1.10.150.240">
    <property type="entry name" value="Putative phosphatase, domain 2"/>
    <property type="match status" value="1"/>
</dbReference>
<organism evidence="1 2">
    <name type="scientific">Alicyclobacillus macrosporangiidus</name>
    <dbReference type="NCBI Taxonomy" id="392015"/>
    <lineage>
        <taxon>Bacteria</taxon>
        <taxon>Bacillati</taxon>
        <taxon>Bacillota</taxon>
        <taxon>Bacilli</taxon>
        <taxon>Bacillales</taxon>
        <taxon>Alicyclobacillaceae</taxon>
        <taxon>Alicyclobacillus</taxon>
    </lineage>
</organism>
<dbReference type="InterPro" id="IPR036412">
    <property type="entry name" value="HAD-like_sf"/>
</dbReference>
<evidence type="ECO:0000313" key="2">
    <source>
        <dbReference type="Proteomes" id="UP000183508"/>
    </source>
</evidence>
<accession>A0A1I7GWL5</accession>
<dbReference type="InterPro" id="IPR052550">
    <property type="entry name" value="Pyrimidine_5'-ntase_YjjG"/>
</dbReference>
<sequence>MRAYDVIFFDLDHTLVDTRQQYHLGVPKAMRALYGDAWPDTFLERFLHHHEQLWPHYDRRTMTMEELRRERFLRAWRDFGIEKDEEEARRFHEAYMAAFPETLRPYPETRRLLEALSPGHRLAIITNGSPDMQWAKVCLCGLDRYFSEDALFISERIGRAKPHPSVYQAAMAGMGVTARDALMIGDNYQADIEGARACGMDAVWYVPDPEGFRALCAQAPDSPLHRADDVVARVRALEAARA</sequence>
<dbReference type="NCBIfam" id="TIGR01549">
    <property type="entry name" value="HAD-SF-IA-v1"/>
    <property type="match status" value="1"/>
</dbReference>
<dbReference type="eggNOG" id="COG1011">
    <property type="taxonomic scope" value="Bacteria"/>
</dbReference>
<dbReference type="AlphaFoldDB" id="A0A1I7GWL5"/>
<proteinExistence type="predicted"/>
<dbReference type="SFLD" id="SFLDG01129">
    <property type="entry name" value="C1.5:_HAD__Beta-PGM__Phosphata"/>
    <property type="match status" value="1"/>
</dbReference>
<dbReference type="Pfam" id="PF00702">
    <property type="entry name" value="Hydrolase"/>
    <property type="match status" value="1"/>
</dbReference>
<dbReference type="SFLD" id="SFLDS00003">
    <property type="entry name" value="Haloacid_Dehalogenase"/>
    <property type="match status" value="1"/>
</dbReference>
<dbReference type="STRING" id="392015.SAMN05421543_103104"/>
<gene>
    <name evidence="1" type="ORF">SAMN05421543_103104</name>
</gene>
<keyword evidence="1" id="KW-0378">Hydrolase</keyword>
<protein>
    <submittedName>
        <fullName evidence="1">Putative hydrolase of the HAD superfamily</fullName>
    </submittedName>
</protein>
<name>A0A1I7GWL5_9BACL</name>
<dbReference type="EMBL" id="FPBV01000003">
    <property type="protein sequence ID" value="SFU52821.1"/>
    <property type="molecule type" value="Genomic_DNA"/>
</dbReference>
<dbReference type="InterPro" id="IPR023198">
    <property type="entry name" value="PGP-like_dom2"/>
</dbReference>
<dbReference type="SUPFAM" id="SSF56784">
    <property type="entry name" value="HAD-like"/>
    <property type="match status" value="1"/>
</dbReference>
<keyword evidence="2" id="KW-1185">Reference proteome</keyword>
<dbReference type="InterPro" id="IPR023214">
    <property type="entry name" value="HAD_sf"/>
</dbReference>